<protein>
    <submittedName>
        <fullName evidence="2">Glycosyl transferase family 2</fullName>
    </submittedName>
</protein>
<dbReference type="OrthoDB" id="8912955at2"/>
<gene>
    <name evidence="2" type="ORF">DFR28_101324</name>
</gene>
<comment type="caution">
    <text evidence="2">The sequence shown here is derived from an EMBL/GenBank/DDBJ whole genome shotgun (WGS) entry which is preliminary data.</text>
</comment>
<dbReference type="Gene3D" id="3.90.550.10">
    <property type="entry name" value="Spore Coat Polysaccharide Biosynthesis Protein SpsA, Chain A"/>
    <property type="match status" value="1"/>
</dbReference>
<feature type="domain" description="Streptomycin biosynthesis protein StrF" evidence="1">
    <location>
        <begin position="38"/>
        <end position="173"/>
    </location>
</feature>
<evidence type="ECO:0000313" key="2">
    <source>
        <dbReference type="EMBL" id="RBP52940.1"/>
    </source>
</evidence>
<proteinExistence type="predicted"/>
<accession>A0A395JMS8</accession>
<name>A0A395JMS8_9GAMM</name>
<dbReference type="InParanoid" id="A0A395JMS8"/>
<dbReference type="AlphaFoldDB" id="A0A395JMS8"/>
<sequence length="261" mass="29308">MNPPLNIAVVAAVSDSDILNSNLLRSPIFSQIDTPRYFVTGANSAAEAYNQGLEQFADKDVLILVHQDVYLPRNWYQHLVDALEELADRKVDWGVLGVFGKTSHGDNAGRVWDSGLDRELGEAFTTPVEVETLDELLLIVKPQDRLAFDTDLVGFHLFASDYCATMRSKGKHSYAIHAPVIHNSKRTQSLGGDYAVAYRYLQKKWHNELPLHAVCGAITKWGIQYKRIRFGLAYRRILKLIPNQAAGSKNPIELARQLGYE</sequence>
<evidence type="ECO:0000313" key="3">
    <source>
        <dbReference type="Proteomes" id="UP000253083"/>
    </source>
</evidence>
<dbReference type="GO" id="GO:0016740">
    <property type="term" value="F:transferase activity"/>
    <property type="evidence" value="ECO:0007669"/>
    <property type="project" value="UniProtKB-KW"/>
</dbReference>
<dbReference type="InterPro" id="IPR059123">
    <property type="entry name" value="StrF_dom"/>
</dbReference>
<dbReference type="SUPFAM" id="SSF53448">
    <property type="entry name" value="Nucleotide-diphospho-sugar transferases"/>
    <property type="match status" value="1"/>
</dbReference>
<dbReference type="Proteomes" id="UP000253083">
    <property type="component" value="Unassembled WGS sequence"/>
</dbReference>
<dbReference type="InterPro" id="IPR029044">
    <property type="entry name" value="Nucleotide-diphossugar_trans"/>
</dbReference>
<dbReference type="Pfam" id="PF13712">
    <property type="entry name" value="Glyco_tranf_2_5"/>
    <property type="match status" value="1"/>
</dbReference>
<keyword evidence="3" id="KW-1185">Reference proteome</keyword>
<dbReference type="RefSeq" id="WP_113952550.1">
    <property type="nucleotide sequence ID" value="NZ_QNRT01000001.1"/>
</dbReference>
<reference evidence="2 3" key="1">
    <citation type="submission" date="2018-06" db="EMBL/GenBank/DDBJ databases">
        <title>Genomic Encyclopedia of Type Strains, Phase IV (KMG-IV): sequencing the most valuable type-strain genomes for metagenomic binning, comparative biology and taxonomic classification.</title>
        <authorList>
            <person name="Goeker M."/>
        </authorList>
    </citation>
    <scope>NUCLEOTIDE SEQUENCE [LARGE SCALE GENOMIC DNA]</scope>
    <source>
        <strain evidence="2 3">DSM 24032</strain>
    </source>
</reference>
<dbReference type="EMBL" id="QNRT01000001">
    <property type="protein sequence ID" value="RBP52940.1"/>
    <property type="molecule type" value="Genomic_DNA"/>
</dbReference>
<evidence type="ECO:0000259" key="1">
    <source>
        <dbReference type="Pfam" id="PF13712"/>
    </source>
</evidence>
<organism evidence="2 3">
    <name type="scientific">Arenicella xantha</name>
    <dbReference type="NCBI Taxonomy" id="644221"/>
    <lineage>
        <taxon>Bacteria</taxon>
        <taxon>Pseudomonadati</taxon>
        <taxon>Pseudomonadota</taxon>
        <taxon>Gammaproteobacteria</taxon>
        <taxon>Arenicellales</taxon>
        <taxon>Arenicellaceae</taxon>
        <taxon>Arenicella</taxon>
    </lineage>
</organism>
<keyword evidence="2" id="KW-0808">Transferase</keyword>